<dbReference type="STRING" id="4615.A0A199UH35"/>
<proteinExistence type="predicted"/>
<protein>
    <recommendedName>
        <fullName evidence="4">DUF1677 family protein</fullName>
    </recommendedName>
</protein>
<dbReference type="InterPro" id="IPR012876">
    <property type="entry name" value="DUF1677_pln"/>
</dbReference>
<dbReference type="PANTHER" id="PTHR33108:SF32">
    <property type="entry name" value="DUF1677 FAMILY PROTEIN (DUF1677)"/>
    <property type="match status" value="1"/>
</dbReference>
<organism evidence="2 3">
    <name type="scientific">Ananas comosus</name>
    <name type="common">Pineapple</name>
    <name type="synonym">Ananas ananas</name>
    <dbReference type="NCBI Taxonomy" id="4615"/>
    <lineage>
        <taxon>Eukaryota</taxon>
        <taxon>Viridiplantae</taxon>
        <taxon>Streptophyta</taxon>
        <taxon>Embryophyta</taxon>
        <taxon>Tracheophyta</taxon>
        <taxon>Spermatophyta</taxon>
        <taxon>Magnoliopsida</taxon>
        <taxon>Liliopsida</taxon>
        <taxon>Poales</taxon>
        <taxon>Bromeliaceae</taxon>
        <taxon>Bromelioideae</taxon>
        <taxon>Ananas</taxon>
    </lineage>
</organism>
<reference evidence="2 3" key="1">
    <citation type="journal article" date="2016" name="DNA Res.">
        <title>The draft genome of MD-2 pineapple using hybrid error correction of long reads.</title>
        <authorList>
            <person name="Redwan R.M."/>
            <person name="Saidin A."/>
            <person name="Kumar S.V."/>
        </authorList>
    </citation>
    <scope>NUCLEOTIDE SEQUENCE [LARGE SCALE GENOMIC DNA]</scope>
    <source>
        <strain evidence="3">cv. MD2</strain>
        <tissue evidence="2">Leaf</tissue>
    </source>
</reference>
<dbReference type="Proteomes" id="UP000092600">
    <property type="component" value="Unassembled WGS sequence"/>
</dbReference>
<dbReference type="EMBL" id="LSRQ01008290">
    <property type="protein sequence ID" value="OAY64021.1"/>
    <property type="molecule type" value="Genomic_DNA"/>
</dbReference>
<feature type="region of interest" description="Disordered" evidence="1">
    <location>
        <begin position="118"/>
        <end position="143"/>
    </location>
</feature>
<evidence type="ECO:0000313" key="3">
    <source>
        <dbReference type="Proteomes" id="UP000092600"/>
    </source>
</evidence>
<accession>A0A199UH35</accession>
<comment type="caution">
    <text evidence="2">The sequence shown here is derived from an EMBL/GenBank/DDBJ whole genome shotgun (WGS) entry which is preliminary data.</text>
</comment>
<gene>
    <name evidence="2" type="ORF">ACMD2_20976</name>
</gene>
<name>A0A199UH35_ANACO</name>
<evidence type="ECO:0008006" key="4">
    <source>
        <dbReference type="Google" id="ProtNLM"/>
    </source>
</evidence>
<evidence type="ECO:0000313" key="2">
    <source>
        <dbReference type="EMBL" id="OAY64021.1"/>
    </source>
</evidence>
<sequence>MMNGADAAAAAAAEEAKGTVSEVEWARCECCGLTEECTPAYISRVRERHLGRWICGLCAEAVKDEIGRSGWPISTAEAIDRHASFFRAFRAVAPPDHAAQHLVAAIARLLRRSLDSAPARLPTSSDDSGAASRARAVPENRRTAFARSRTSCFATLQS</sequence>
<dbReference type="PANTHER" id="PTHR33108">
    <property type="entry name" value="OS01G0745000 PROTEIN"/>
    <property type="match status" value="1"/>
</dbReference>
<dbReference type="Pfam" id="PF07911">
    <property type="entry name" value="DUF1677"/>
    <property type="match status" value="1"/>
</dbReference>
<evidence type="ECO:0000256" key="1">
    <source>
        <dbReference type="SAM" id="MobiDB-lite"/>
    </source>
</evidence>
<feature type="compositionally biased region" description="Low complexity" evidence="1">
    <location>
        <begin position="124"/>
        <end position="135"/>
    </location>
</feature>
<dbReference type="AlphaFoldDB" id="A0A199UH35"/>